<accession>A0A250XH73</accession>
<gene>
    <name evidence="2" type="ORF">CEUSTIGMA_g9698.t1</name>
</gene>
<dbReference type="EMBL" id="BEGY01000077">
    <property type="protein sequence ID" value="GAX82269.1"/>
    <property type="molecule type" value="Genomic_DNA"/>
</dbReference>
<feature type="non-terminal residue" evidence="2">
    <location>
        <position position="168"/>
    </location>
</feature>
<dbReference type="PROSITE" id="PS50011">
    <property type="entry name" value="PROTEIN_KINASE_DOM"/>
    <property type="match status" value="1"/>
</dbReference>
<evidence type="ECO:0000313" key="3">
    <source>
        <dbReference type="Proteomes" id="UP000232323"/>
    </source>
</evidence>
<evidence type="ECO:0000313" key="2">
    <source>
        <dbReference type="EMBL" id="GAX82269.1"/>
    </source>
</evidence>
<comment type="caution">
    <text evidence="2">The sequence shown here is derived from an EMBL/GenBank/DDBJ whole genome shotgun (WGS) entry which is preliminary data.</text>
</comment>
<proteinExistence type="predicted"/>
<dbReference type="Gene3D" id="3.30.200.20">
    <property type="entry name" value="Phosphorylase Kinase, domain 1"/>
    <property type="match status" value="1"/>
</dbReference>
<dbReference type="InterPro" id="IPR045269">
    <property type="entry name" value="Atg1-like"/>
</dbReference>
<dbReference type="Gene3D" id="1.10.510.10">
    <property type="entry name" value="Transferase(Phosphotransferase) domain 1"/>
    <property type="match status" value="1"/>
</dbReference>
<dbReference type="Pfam" id="PF00069">
    <property type="entry name" value="Pkinase"/>
    <property type="match status" value="1"/>
</dbReference>
<dbReference type="STRING" id="1157962.A0A250XH73"/>
<dbReference type="GO" id="GO:0010506">
    <property type="term" value="P:regulation of autophagy"/>
    <property type="evidence" value="ECO:0007669"/>
    <property type="project" value="InterPro"/>
</dbReference>
<reference evidence="2 3" key="1">
    <citation type="submission" date="2017-08" db="EMBL/GenBank/DDBJ databases">
        <title>Acidophilic green algal genome provides insights into adaptation to an acidic environment.</title>
        <authorList>
            <person name="Hirooka S."/>
            <person name="Hirose Y."/>
            <person name="Kanesaki Y."/>
            <person name="Higuchi S."/>
            <person name="Fujiwara T."/>
            <person name="Onuma R."/>
            <person name="Era A."/>
            <person name="Ohbayashi R."/>
            <person name="Uzuka A."/>
            <person name="Nozaki H."/>
            <person name="Yoshikawa H."/>
            <person name="Miyagishima S.Y."/>
        </authorList>
    </citation>
    <scope>NUCLEOTIDE SEQUENCE [LARGE SCALE GENOMIC DNA]</scope>
    <source>
        <strain evidence="2 3">NIES-2499</strain>
    </source>
</reference>
<dbReference type="SUPFAM" id="SSF56112">
    <property type="entry name" value="Protein kinase-like (PK-like)"/>
    <property type="match status" value="1"/>
</dbReference>
<dbReference type="Proteomes" id="UP000232323">
    <property type="component" value="Unassembled WGS sequence"/>
</dbReference>
<sequence>MQRFETVKKVAEGSYGVVYLCHDKQEKNVRVAIKVFLQANSNPQIFKSAMREAEILQLCKGHPNIVQIQHAYRSESGRAYIVLEYLPKTVSCIISDFSGNGGLPLPLVWTLLRQLLQALRFLHKQQIVHRDLKPANLMVTDSQVLKVIDFGLSRQCRPHHDVLTDYVQ</sequence>
<dbReference type="InterPro" id="IPR008271">
    <property type="entry name" value="Ser/Thr_kinase_AS"/>
</dbReference>
<feature type="domain" description="Protein kinase" evidence="1">
    <location>
        <begin position="4"/>
        <end position="168"/>
    </location>
</feature>
<dbReference type="PROSITE" id="PS00108">
    <property type="entry name" value="PROTEIN_KINASE_ST"/>
    <property type="match status" value="1"/>
</dbReference>
<keyword evidence="3" id="KW-1185">Reference proteome</keyword>
<evidence type="ECO:0000259" key="1">
    <source>
        <dbReference type="PROSITE" id="PS50011"/>
    </source>
</evidence>
<dbReference type="AlphaFoldDB" id="A0A250XH73"/>
<dbReference type="GO" id="GO:0005737">
    <property type="term" value="C:cytoplasm"/>
    <property type="evidence" value="ECO:0007669"/>
    <property type="project" value="TreeGrafter"/>
</dbReference>
<organism evidence="2 3">
    <name type="scientific">Chlamydomonas eustigma</name>
    <dbReference type="NCBI Taxonomy" id="1157962"/>
    <lineage>
        <taxon>Eukaryota</taxon>
        <taxon>Viridiplantae</taxon>
        <taxon>Chlorophyta</taxon>
        <taxon>core chlorophytes</taxon>
        <taxon>Chlorophyceae</taxon>
        <taxon>CS clade</taxon>
        <taxon>Chlamydomonadales</taxon>
        <taxon>Chlamydomonadaceae</taxon>
        <taxon>Chlamydomonas</taxon>
    </lineage>
</organism>
<dbReference type="GO" id="GO:0004674">
    <property type="term" value="F:protein serine/threonine kinase activity"/>
    <property type="evidence" value="ECO:0007669"/>
    <property type="project" value="InterPro"/>
</dbReference>
<dbReference type="GO" id="GO:0005524">
    <property type="term" value="F:ATP binding"/>
    <property type="evidence" value="ECO:0007669"/>
    <property type="project" value="InterPro"/>
</dbReference>
<dbReference type="SMART" id="SM00220">
    <property type="entry name" value="S_TKc"/>
    <property type="match status" value="1"/>
</dbReference>
<name>A0A250XH73_9CHLO</name>
<dbReference type="InterPro" id="IPR011009">
    <property type="entry name" value="Kinase-like_dom_sf"/>
</dbReference>
<protein>
    <recommendedName>
        <fullName evidence="1">Protein kinase domain-containing protein</fullName>
    </recommendedName>
</protein>
<dbReference type="PANTHER" id="PTHR24348">
    <property type="entry name" value="SERINE/THREONINE-PROTEIN KINASE UNC-51-RELATED"/>
    <property type="match status" value="1"/>
</dbReference>
<dbReference type="InterPro" id="IPR000719">
    <property type="entry name" value="Prot_kinase_dom"/>
</dbReference>